<dbReference type="GO" id="GO:0003857">
    <property type="term" value="F:(3S)-3-hydroxyacyl-CoA dehydrogenase (NAD+) activity"/>
    <property type="evidence" value="ECO:0007669"/>
    <property type="project" value="UniProtKB-EC"/>
</dbReference>
<dbReference type="InterPro" id="IPR036291">
    <property type="entry name" value="NAD(P)-bd_dom_sf"/>
</dbReference>
<dbReference type="PANTHER" id="PTHR48075">
    <property type="entry name" value="3-HYDROXYACYL-COA DEHYDROGENASE FAMILY PROTEIN"/>
    <property type="match status" value="1"/>
</dbReference>
<sequence>MRVPVGVVGAGTIGAGLAQSLAQAGHPVTVVDPVPGAIDGARRRLRDGLRLARLLGRAPDPAASALVTWSADAADLAGAGFVFECAPERIAVKEALFTDLDAVCAPEAVLATVTSAVPVDRLAARTARPERVVGTHFMNPVPLKDTVEVVRGPRTSPDVLDAVLAVIAGMGKTGIVVADGPGFVINRVLMLTVNEAAAVLAAGTADAATVDAVFEGCLGHPMGPLRTGDLIGLDTVADTLDVLRECTGDPRFTPDPLLRRLVAEGRRGRKAGAGFHDYPSPEG</sequence>
<dbReference type="PANTHER" id="PTHR48075:SF5">
    <property type="entry name" value="3-HYDROXYBUTYRYL-COA DEHYDROGENASE"/>
    <property type="match status" value="1"/>
</dbReference>
<evidence type="ECO:0000256" key="1">
    <source>
        <dbReference type="ARBA" id="ARBA00005086"/>
    </source>
</evidence>
<dbReference type="InterPro" id="IPR008927">
    <property type="entry name" value="6-PGluconate_DH-like_C_sf"/>
</dbReference>
<dbReference type="Gene3D" id="3.40.50.720">
    <property type="entry name" value="NAD(P)-binding Rossmann-like Domain"/>
    <property type="match status" value="1"/>
</dbReference>
<evidence type="ECO:0000259" key="4">
    <source>
        <dbReference type="Pfam" id="PF00725"/>
    </source>
</evidence>
<dbReference type="Proteomes" id="UP001596157">
    <property type="component" value="Unassembled WGS sequence"/>
</dbReference>
<protein>
    <submittedName>
        <fullName evidence="6">3-hydroxyacyl-CoA dehydrogenase family protein</fullName>
        <ecNumber evidence="6">1.1.1.35</ecNumber>
    </submittedName>
</protein>
<dbReference type="RefSeq" id="WP_378244431.1">
    <property type="nucleotide sequence ID" value="NZ_JBHSKF010000002.1"/>
</dbReference>
<dbReference type="EMBL" id="JBHSKF010000002">
    <property type="protein sequence ID" value="MFC5286471.1"/>
    <property type="molecule type" value="Genomic_DNA"/>
</dbReference>
<evidence type="ECO:0000256" key="3">
    <source>
        <dbReference type="ARBA" id="ARBA00023002"/>
    </source>
</evidence>
<comment type="caution">
    <text evidence="6">The sequence shown here is derived from an EMBL/GenBank/DDBJ whole genome shotgun (WGS) entry which is preliminary data.</text>
</comment>
<feature type="domain" description="3-hydroxyacyl-CoA dehydrogenase C-terminal" evidence="4">
    <location>
        <begin position="182"/>
        <end position="278"/>
    </location>
</feature>
<evidence type="ECO:0000256" key="2">
    <source>
        <dbReference type="ARBA" id="ARBA00009463"/>
    </source>
</evidence>
<feature type="domain" description="3-hydroxyacyl-CoA dehydrogenase NAD binding" evidence="5">
    <location>
        <begin position="5"/>
        <end position="179"/>
    </location>
</feature>
<dbReference type="SUPFAM" id="SSF48179">
    <property type="entry name" value="6-phosphogluconate dehydrogenase C-terminal domain-like"/>
    <property type="match status" value="1"/>
</dbReference>
<dbReference type="SUPFAM" id="SSF51735">
    <property type="entry name" value="NAD(P)-binding Rossmann-fold domains"/>
    <property type="match status" value="1"/>
</dbReference>
<gene>
    <name evidence="6" type="ORF">ACFPM7_05355</name>
</gene>
<dbReference type="EC" id="1.1.1.35" evidence="6"/>
<keyword evidence="3 6" id="KW-0560">Oxidoreductase</keyword>
<comment type="similarity">
    <text evidence="2">Belongs to the 3-hydroxyacyl-CoA dehydrogenase family.</text>
</comment>
<dbReference type="Pfam" id="PF00725">
    <property type="entry name" value="3HCDH"/>
    <property type="match status" value="1"/>
</dbReference>
<evidence type="ECO:0000259" key="5">
    <source>
        <dbReference type="Pfam" id="PF02737"/>
    </source>
</evidence>
<keyword evidence="7" id="KW-1185">Reference proteome</keyword>
<dbReference type="InterPro" id="IPR013328">
    <property type="entry name" value="6PGD_dom2"/>
</dbReference>
<dbReference type="InterPro" id="IPR006108">
    <property type="entry name" value="3HC_DH_C"/>
</dbReference>
<dbReference type="InterPro" id="IPR022694">
    <property type="entry name" value="3-OHacyl-CoA_DH"/>
</dbReference>
<dbReference type="InterPro" id="IPR006176">
    <property type="entry name" value="3-OHacyl-CoA_DH_NAD-bd"/>
</dbReference>
<dbReference type="Pfam" id="PF02737">
    <property type="entry name" value="3HCDH_N"/>
    <property type="match status" value="1"/>
</dbReference>
<name>A0ABW0EJY3_9PSEU</name>
<comment type="pathway">
    <text evidence="1">Lipid metabolism; butanoate metabolism.</text>
</comment>
<dbReference type="PIRSF" id="PIRSF000105">
    <property type="entry name" value="HCDH"/>
    <property type="match status" value="1"/>
</dbReference>
<accession>A0ABW0EJY3</accession>
<dbReference type="Gene3D" id="1.10.1040.10">
    <property type="entry name" value="N-(1-d-carboxylethyl)-l-norvaline Dehydrogenase, domain 2"/>
    <property type="match status" value="1"/>
</dbReference>
<reference evidence="7" key="1">
    <citation type="journal article" date="2019" name="Int. J. Syst. Evol. Microbiol.">
        <title>The Global Catalogue of Microorganisms (GCM) 10K type strain sequencing project: providing services to taxonomists for standard genome sequencing and annotation.</title>
        <authorList>
            <consortium name="The Broad Institute Genomics Platform"/>
            <consortium name="The Broad Institute Genome Sequencing Center for Infectious Disease"/>
            <person name="Wu L."/>
            <person name="Ma J."/>
        </authorList>
    </citation>
    <scope>NUCLEOTIDE SEQUENCE [LARGE SCALE GENOMIC DNA]</scope>
    <source>
        <strain evidence="7">CCUG 59778</strain>
    </source>
</reference>
<evidence type="ECO:0000313" key="6">
    <source>
        <dbReference type="EMBL" id="MFC5286471.1"/>
    </source>
</evidence>
<organism evidence="6 7">
    <name type="scientific">Actinokineospora guangxiensis</name>
    <dbReference type="NCBI Taxonomy" id="1490288"/>
    <lineage>
        <taxon>Bacteria</taxon>
        <taxon>Bacillati</taxon>
        <taxon>Actinomycetota</taxon>
        <taxon>Actinomycetes</taxon>
        <taxon>Pseudonocardiales</taxon>
        <taxon>Pseudonocardiaceae</taxon>
        <taxon>Actinokineospora</taxon>
    </lineage>
</organism>
<proteinExistence type="inferred from homology"/>
<evidence type="ECO:0000313" key="7">
    <source>
        <dbReference type="Proteomes" id="UP001596157"/>
    </source>
</evidence>